<feature type="transmembrane region" description="Helical" evidence="7">
    <location>
        <begin position="12"/>
        <end position="34"/>
    </location>
</feature>
<feature type="transmembrane region" description="Helical" evidence="7">
    <location>
        <begin position="125"/>
        <end position="144"/>
    </location>
</feature>
<dbReference type="AlphaFoldDB" id="A0A9D1U9P0"/>
<feature type="transmembrane region" description="Helical" evidence="7">
    <location>
        <begin position="285"/>
        <end position="308"/>
    </location>
</feature>
<feature type="domain" description="4Fe-4S ferredoxin-type" evidence="8">
    <location>
        <begin position="245"/>
        <end position="274"/>
    </location>
</feature>
<feature type="transmembrane region" description="Helical" evidence="7">
    <location>
        <begin position="180"/>
        <end position="199"/>
    </location>
</feature>
<dbReference type="Proteomes" id="UP000824264">
    <property type="component" value="Unassembled WGS sequence"/>
</dbReference>
<evidence type="ECO:0000256" key="2">
    <source>
        <dbReference type="ARBA" id="ARBA00022475"/>
    </source>
</evidence>
<reference evidence="9" key="2">
    <citation type="submission" date="2021-04" db="EMBL/GenBank/DDBJ databases">
        <authorList>
            <person name="Gilroy R."/>
        </authorList>
    </citation>
    <scope>NUCLEOTIDE SEQUENCE</scope>
    <source>
        <strain evidence="9">ChiSxjej5B17-1746</strain>
    </source>
</reference>
<evidence type="ECO:0000256" key="1">
    <source>
        <dbReference type="ARBA" id="ARBA00004236"/>
    </source>
</evidence>
<gene>
    <name evidence="9" type="ORF">H9874_09270</name>
</gene>
<sequence>MAFPSPARLHRTIQLAFVLFLAWTAWELYGYAAWLDGKGAFVPRPPAAEAFLPLSALLGLKRFLLGHGFDPVHPAGLTVLLVALASALLCRRGFCGFLCPVGWLSGALSRFGERNGLRCEPGKRLEWLLTLPKYLILGLLLYGFMVRMGVREIDWFIMLPYNLTADVAMLRYFLEPGTATLMVLAAMGIGSIFLPGLWCRGFCPYGALLGLLSLFSPAAVNREAAQCTGCGRCRRACPSRIAVDRQKRVSGPECVGCGECVSVCPTGCLRMSVGYGPTARRMPGWFFGAATLAILFCGYGLAVLTGHWNADLLPLLTRHGLLPPFP</sequence>
<keyword evidence="4" id="KW-0408">Iron</keyword>
<dbReference type="Gene3D" id="3.30.70.20">
    <property type="match status" value="1"/>
</dbReference>
<comment type="subcellular location">
    <subcellularLocation>
        <location evidence="1">Cell membrane</location>
    </subcellularLocation>
</comment>
<dbReference type="GO" id="GO:0046872">
    <property type="term" value="F:metal ion binding"/>
    <property type="evidence" value="ECO:0007669"/>
    <property type="project" value="UniProtKB-KW"/>
</dbReference>
<keyword evidence="5" id="KW-0411">Iron-sulfur</keyword>
<evidence type="ECO:0000256" key="7">
    <source>
        <dbReference type="SAM" id="Phobius"/>
    </source>
</evidence>
<keyword evidence="2" id="KW-1003">Cell membrane</keyword>
<keyword evidence="3" id="KW-0479">Metal-binding</keyword>
<evidence type="ECO:0000256" key="4">
    <source>
        <dbReference type="ARBA" id="ARBA00023004"/>
    </source>
</evidence>
<dbReference type="Pfam" id="PF12801">
    <property type="entry name" value="Fer4_5"/>
    <property type="match status" value="2"/>
</dbReference>
<feature type="domain" description="4Fe-4S ferredoxin-type" evidence="8">
    <location>
        <begin position="216"/>
        <end position="241"/>
    </location>
</feature>
<evidence type="ECO:0000313" key="9">
    <source>
        <dbReference type="EMBL" id="HIW79318.1"/>
    </source>
</evidence>
<accession>A0A9D1U9P0</accession>
<evidence type="ECO:0000313" key="10">
    <source>
        <dbReference type="Proteomes" id="UP000824264"/>
    </source>
</evidence>
<reference evidence="9" key="1">
    <citation type="journal article" date="2021" name="PeerJ">
        <title>Extensive microbial diversity within the chicken gut microbiome revealed by metagenomics and culture.</title>
        <authorList>
            <person name="Gilroy R."/>
            <person name="Ravi A."/>
            <person name="Getino M."/>
            <person name="Pursley I."/>
            <person name="Horton D.L."/>
            <person name="Alikhan N.F."/>
            <person name="Baker D."/>
            <person name="Gharbi K."/>
            <person name="Hall N."/>
            <person name="Watson M."/>
            <person name="Adriaenssens E.M."/>
            <person name="Foster-Nyarko E."/>
            <person name="Jarju S."/>
            <person name="Secka A."/>
            <person name="Antonio M."/>
            <person name="Oren A."/>
            <person name="Chaudhuri R.R."/>
            <person name="La Ragione R."/>
            <person name="Hildebrand F."/>
            <person name="Pallen M.J."/>
        </authorList>
    </citation>
    <scope>NUCLEOTIDE SEQUENCE</scope>
    <source>
        <strain evidence="9">ChiSxjej5B17-1746</strain>
    </source>
</reference>
<dbReference type="PANTHER" id="PTHR30224:SF4">
    <property type="entry name" value="ELECTRON TRANSPORT PROTEIN YCCM-RELATED"/>
    <property type="match status" value="1"/>
</dbReference>
<protein>
    <submittedName>
        <fullName evidence="9">4Fe-4S binding protein</fullName>
    </submittedName>
</protein>
<dbReference type="PROSITE" id="PS51379">
    <property type="entry name" value="4FE4S_FER_2"/>
    <property type="match status" value="2"/>
</dbReference>
<dbReference type="EMBL" id="DXGI01000350">
    <property type="protein sequence ID" value="HIW79318.1"/>
    <property type="molecule type" value="Genomic_DNA"/>
</dbReference>
<evidence type="ECO:0000256" key="5">
    <source>
        <dbReference type="ARBA" id="ARBA00023014"/>
    </source>
</evidence>
<dbReference type="PANTHER" id="PTHR30224">
    <property type="entry name" value="ELECTRON TRANSPORT PROTEIN"/>
    <property type="match status" value="1"/>
</dbReference>
<dbReference type="InterPro" id="IPR017900">
    <property type="entry name" value="4Fe4S_Fe_S_CS"/>
</dbReference>
<dbReference type="InterPro" id="IPR052378">
    <property type="entry name" value="NosR_regulator"/>
</dbReference>
<evidence type="ECO:0000259" key="8">
    <source>
        <dbReference type="PROSITE" id="PS51379"/>
    </source>
</evidence>
<dbReference type="GO" id="GO:0005886">
    <property type="term" value="C:plasma membrane"/>
    <property type="evidence" value="ECO:0007669"/>
    <property type="project" value="UniProtKB-SubCell"/>
</dbReference>
<comment type="caution">
    <text evidence="9">The sequence shown here is derived from an EMBL/GenBank/DDBJ whole genome shotgun (WGS) entry which is preliminary data.</text>
</comment>
<dbReference type="PROSITE" id="PS00198">
    <property type="entry name" value="4FE4S_FER_1"/>
    <property type="match status" value="1"/>
</dbReference>
<dbReference type="SUPFAM" id="SSF54862">
    <property type="entry name" value="4Fe-4S ferredoxins"/>
    <property type="match status" value="1"/>
</dbReference>
<name>A0A9D1U9P0_9BACT</name>
<dbReference type="Pfam" id="PF13237">
    <property type="entry name" value="Fer4_10"/>
    <property type="match status" value="1"/>
</dbReference>
<keyword evidence="7" id="KW-0812">Transmembrane</keyword>
<keyword evidence="7" id="KW-1133">Transmembrane helix</keyword>
<evidence type="ECO:0000256" key="3">
    <source>
        <dbReference type="ARBA" id="ARBA00022723"/>
    </source>
</evidence>
<dbReference type="InterPro" id="IPR017896">
    <property type="entry name" value="4Fe4S_Fe-S-bd"/>
</dbReference>
<feature type="transmembrane region" description="Helical" evidence="7">
    <location>
        <begin position="77"/>
        <end position="105"/>
    </location>
</feature>
<keyword evidence="6 7" id="KW-0472">Membrane</keyword>
<evidence type="ECO:0000256" key="6">
    <source>
        <dbReference type="ARBA" id="ARBA00023136"/>
    </source>
</evidence>
<proteinExistence type="predicted"/>
<dbReference type="GO" id="GO:0051536">
    <property type="term" value="F:iron-sulfur cluster binding"/>
    <property type="evidence" value="ECO:0007669"/>
    <property type="project" value="UniProtKB-KW"/>
</dbReference>
<organism evidence="9 10">
    <name type="scientific">Candidatus Bilophila faecipullorum</name>
    <dbReference type="NCBI Taxonomy" id="2838482"/>
    <lineage>
        <taxon>Bacteria</taxon>
        <taxon>Pseudomonadati</taxon>
        <taxon>Thermodesulfobacteriota</taxon>
        <taxon>Desulfovibrionia</taxon>
        <taxon>Desulfovibrionales</taxon>
        <taxon>Desulfovibrionaceae</taxon>
        <taxon>Bilophila</taxon>
    </lineage>
</organism>